<dbReference type="InterPro" id="IPR037382">
    <property type="entry name" value="Rsc/polybromo"/>
</dbReference>
<comment type="subcellular location">
    <subcellularLocation>
        <location evidence="1">Nucleus</location>
    </subcellularLocation>
</comment>
<evidence type="ECO:0000256" key="8">
    <source>
        <dbReference type="PROSITE-ProRule" id="PRU00035"/>
    </source>
</evidence>
<evidence type="ECO:0000313" key="11">
    <source>
        <dbReference type="EMBL" id="TFY61151.1"/>
    </source>
</evidence>
<dbReference type="Pfam" id="PF00439">
    <property type="entry name" value="Bromodomain"/>
    <property type="match status" value="2"/>
</dbReference>
<keyword evidence="3" id="KW-0156">Chromatin regulator</keyword>
<feature type="region of interest" description="Disordered" evidence="9">
    <location>
        <begin position="365"/>
        <end position="439"/>
    </location>
</feature>
<feature type="compositionally biased region" description="Pro residues" evidence="9">
    <location>
        <begin position="414"/>
        <end position="439"/>
    </location>
</feature>
<keyword evidence="2" id="KW-0677">Repeat</keyword>
<keyword evidence="6" id="KW-0804">Transcription</keyword>
<feature type="region of interest" description="Disordered" evidence="9">
    <location>
        <begin position="1"/>
        <end position="59"/>
    </location>
</feature>
<accession>A0A4Y9YI72</accession>
<feature type="region of interest" description="Disordered" evidence="9">
    <location>
        <begin position="564"/>
        <end position="665"/>
    </location>
</feature>
<feature type="compositionally biased region" description="Basic and acidic residues" evidence="9">
    <location>
        <begin position="43"/>
        <end position="59"/>
    </location>
</feature>
<keyword evidence="4" id="KW-0805">Transcription regulation</keyword>
<reference evidence="11 12" key="1">
    <citation type="submission" date="2019-01" db="EMBL/GenBank/DDBJ databases">
        <title>Genome sequencing of the rare red list fungi Fomitopsis rosea.</title>
        <authorList>
            <person name="Buettner E."/>
            <person name="Kellner H."/>
        </authorList>
    </citation>
    <scope>NUCLEOTIDE SEQUENCE [LARGE SCALE GENOMIC DNA]</scope>
    <source>
        <strain evidence="11 12">DSM 105464</strain>
    </source>
</reference>
<dbReference type="SUPFAM" id="SSF47370">
    <property type="entry name" value="Bromodomain"/>
    <property type="match status" value="2"/>
</dbReference>
<protein>
    <recommendedName>
        <fullName evidence="10">Bromo domain-containing protein</fullName>
    </recommendedName>
</protein>
<dbReference type="InterPro" id="IPR036427">
    <property type="entry name" value="Bromodomain-like_sf"/>
</dbReference>
<keyword evidence="5 8" id="KW-0103">Bromodomain</keyword>
<dbReference type="PANTHER" id="PTHR16062">
    <property type="entry name" value="SWI/SNF-RELATED"/>
    <property type="match status" value="1"/>
</dbReference>
<comment type="caution">
    <text evidence="11">The sequence shown here is derived from an EMBL/GenBank/DDBJ whole genome shotgun (WGS) entry which is preliminary data.</text>
</comment>
<evidence type="ECO:0000256" key="1">
    <source>
        <dbReference type="ARBA" id="ARBA00004123"/>
    </source>
</evidence>
<feature type="compositionally biased region" description="Basic and acidic residues" evidence="9">
    <location>
        <begin position="614"/>
        <end position="629"/>
    </location>
</feature>
<name>A0A4Y9YI72_9APHY</name>
<dbReference type="PANTHER" id="PTHR16062:SF19">
    <property type="entry name" value="PROTEIN POLYBROMO-1"/>
    <property type="match status" value="1"/>
</dbReference>
<evidence type="ECO:0000313" key="12">
    <source>
        <dbReference type="Proteomes" id="UP000298390"/>
    </source>
</evidence>
<dbReference type="STRING" id="34475.A0A4Y9YI72"/>
<dbReference type="GO" id="GO:0006368">
    <property type="term" value="P:transcription elongation by RNA polymerase II"/>
    <property type="evidence" value="ECO:0007669"/>
    <property type="project" value="TreeGrafter"/>
</dbReference>
<dbReference type="PROSITE" id="PS50014">
    <property type="entry name" value="BROMODOMAIN_2"/>
    <property type="match status" value="2"/>
</dbReference>
<feature type="domain" description="Bromo" evidence="10">
    <location>
        <begin position="128"/>
        <end position="181"/>
    </location>
</feature>
<dbReference type="AlphaFoldDB" id="A0A4Y9YI72"/>
<keyword evidence="7" id="KW-0539">Nucleus</keyword>
<evidence type="ECO:0000256" key="5">
    <source>
        <dbReference type="ARBA" id="ARBA00023117"/>
    </source>
</evidence>
<evidence type="ECO:0000256" key="9">
    <source>
        <dbReference type="SAM" id="MobiDB-lite"/>
    </source>
</evidence>
<evidence type="ECO:0000256" key="2">
    <source>
        <dbReference type="ARBA" id="ARBA00022737"/>
    </source>
</evidence>
<evidence type="ECO:0000256" key="7">
    <source>
        <dbReference type="ARBA" id="ARBA00023242"/>
    </source>
</evidence>
<dbReference type="EMBL" id="SEKV01000221">
    <property type="protein sequence ID" value="TFY61151.1"/>
    <property type="molecule type" value="Genomic_DNA"/>
</dbReference>
<feature type="compositionally biased region" description="Basic and acidic residues" evidence="9">
    <location>
        <begin position="212"/>
        <end position="229"/>
    </location>
</feature>
<dbReference type="Proteomes" id="UP000298390">
    <property type="component" value="Unassembled WGS sequence"/>
</dbReference>
<evidence type="ECO:0000259" key="10">
    <source>
        <dbReference type="PROSITE" id="PS50014"/>
    </source>
</evidence>
<feature type="compositionally biased region" description="Basic residues" evidence="9">
    <location>
        <begin position="604"/>
        <end position="613"/>
    </location>
</feature>
<dbReference type="GO" id="GO:0003682">
    <property type="term" value="F:chromatin binding"/>
    <property type="evidence" value="ECO:0007669"/>
    <property type="project" value="TreeGrafter"/>
</dbReference>
<gene>
    <name evidence="11" type="ORF">EVJ58_g4698</name>
</gene>
<dbReference type="GO" id="GO:0006338">
    <property type="term" value="P:chromatin remodeling"/>
    <property type="evidence" value="ECO:0007669"/>
    <property type="project" value="InterPro"/>
</dbReference>
<feature type="region of interest" description="Disordered" evidence="9">
    <location>
        <begin position="201"/>
        <end position="237"/>
    </location>
</feature>
<dbReference type="PRINTS" id="PR00503">
    <property type="entry name" value="BROMODOMAIN"/>
</dbReference>
<dbReference type="CDD" id="cd04369">
    <property type="entry name" value="Bromodomain"/>
    <property type="match status" value="1"/>
</dbReference>
<feature type="domain" description="Bromo" evidence="10">
    <location>
        <begin position="255"/>
        <end position="325"/>
    </location>
</feature>
<dbReference type="InterPro" id="IPR001487">
    <property type="entry name" value="Bromodomain"/>
</dbReference>
<dbReference type="SMART" id="SM00297">
    <property type="entry name" value="BROMO"/>
    <property type="match status" value="2"/>
</dbReference>
<dbReference type="Gene3D" id="1.20.920.10">
    <property type="entry name" value="Bromodomain-like"/>
    <property type="match status" value="2"/>
</dbReference>
<feature type="compositionally biased region" description="Acidic residues" evidence="9">
    <location>
        <begin position="566"/>
        <end position="589"/>
    </location>
</feature>
<organism evidence="11 12">
    <name type="scientific">Rhodofomes roseus</name>
    <dbReference type="NCBI Taxonomy" id="34475"/>
    <lineage>
        <taxon>Eukaryota</taxon>
        <taxon>Fungi</taxon>
        <taxon>Dikarya</taxon>
        <taxon>Basidiomycota</taxon>
        <taxon>Agaricomycotina</taxon>
        <taxon>Agaricomycetes</taxon>
        <taxon>Polyporales</taxon>
        <taxon>Rhodofomes</taxon>
    </lineage>
</organism>
<evidence type="ECO:0000256" key="3">
    <source>
        <dbReference type="ARBA" id="ARBA00022853"/>
    </source>
</evidence>
<evidence type="ECO:0000256" key="6">
    <source>
        <dbReference type="ARBA" id="ARBA00023163"/>
    </source>
</evidence>
<sequence length="665" mass="73190">MSKREASQIAAAAGVDIDAPRAKRRKEAPADSKPLAGTNNADGVKKEGESSEPKRDGPEVIKEKGLRLWTTVKDAVDKECVIVCSPTTHYILTPNAFTTYFHPLQSAIAYHSALVMSAASNTPIHLVYPDYYVQIKKPIALDDIKAQLDALAYASFEDAKHDLETCFRNAKRYNIRESQIFQDAKVLHKLVKKEYAKMTGTAEEAAEDEGDERTGDGAAHEGGSDDEGAKKKKPPNMNRLLKTRLQKLVEKTDDSGRVLSTEFMELPNKKQWPIYYKMIKRPQCLESIFKRLKRKEYHTSQEFANDVELVFSNALEFNQDHTEIWEDAVVLRDYFRHLMSDLPPPHTIPAYTITESHTKIKLKVPAHHPPAASTPAQPSPVPGTLKIRAPHPIANGAASQASPPGEPSRSPAVPVKPVPASASPPLPQPGQAPSHPIIPAPIPAVAQLKASASGSNVAPNAYPQPGYSPYPQYTLPAYQQSGTPAPAPSVSPAQVAVPPTTTVAELQSPFDAQRHRTPKCVTLLTKPLGRLLQLDYTDGVRTWAVRLCGETSVHVSGVRFLKLDHEDEESSDDEEKLQKPEEEEEEENGEEKVKEKEEEEPKPEKRKRGRPPKKKEAAGGRGGEDRGVGQEEGQGPREAASWGDSVEIGEKGGTPWRVYLDRMPV</sequence>
<evidence type="ECO:0000256" key="4">
    <source>
        <dbReference type="ARBA" id="ARBA00023015"/>
    </source>
</evidence>
<dbReference type="GO" id="GO:0016586">
    <property type="term" value="C:RSC-type complex"/>
    <property type="evidence" value="ECO:0007669"/>
    <property type="project" value="InterPro"/>
</dbReference>
<proteinExistence type="predicted"/>